<dbReference type="AlphaFoldDB" id="A0A7J8V5V7"/>
<name>A0A7J8V5V7_9ROSI</name>
<evidence type="ECO:0000313" key="2">
    <source>
        <dbReference type="Proteomes" id="UP000593573"/>
    </source>
</evidence>
<comment type="caution">
    <text evidence="1">The sequence shown here is derived from an EMBL/GenBank/DDBJ whole genome shotgun (WGS) entry which is preliminary data.</text>
</comment>
<feature type="non-terminal residue" evidence="1">
    <location>
        <position position="1"/>
    </location>
</feature>
<gene>
    <name evidence="1" type="ORF">Goklo_010365</name>
</gene>
<dbReference type="Proteomes" id="UP000593573">
    <property type="component" value="Unassembled WGS sequence"/>
</dbReference>
<evidence type="ECO:0000313" key="1">
    <source>
        <dbReference type="EMBL" id="MBA0658131.1"/>
    </source>
</evidence>
<accession>A0A7J8V5V7</accession>
<organism evidence="1 2">
    <name type="scientific">Gossypium klotzschianum</name>
    <dbReference type="NCBI Taxonomy" id="34286"/>
    <lineage>
        <taxon>Eukaryota</taxon>
        <taxon>Viridiplantae</taxon>
        <taxon>Streptophyta</taxon>
        <taxon>Embryophyta</taxon>
        <taxon>Tracheophyta</taxon>
        <taxon>Spermatophyta</taxon>
        <taxon>Magnoliopsida</taxon>
        <taxon>eudicotyledons</taxon>
        <taxon>Gunneridae</taxon>
        <taxon>Pentapetalae</taxon>
        <taxon>rosids</taxon>
        <taxon>malvids</taxon>
        <taxon>Malvales</taxon>
        <taxon>Malvaceae</taxon>
        <taxon>Malvoideae</taxon>
        <taxon>Gossypium</taxon>
    </lineage>
</organism>
<protein>
    <submittedName>
        <fullName evidence="1">Uncharacterized protein</fullName>
    </submittedName>
</protein>
<sequence length="49" mass="4660">QQPSDAGATADWATSSSKTILAGPDNLSLGFNANAAALAAVAPSGSTNA</sequence>
<keyword evidence="2" id="KW-1185">Reference proteome</keyword>
<proteinExistence type="predicted"/>
<reference evidence="1 2" key="1">
    <citation type="journal article" date="2019" name="Genome Biol. Evol.">
        <title>Insights into the evolution of the New World diploid cottons (Gossypium, subgenus Houzingenia) based on genome sequencing.</title>
        <authorList>
            <person name="Grover C.E."/>
            <person name="Arick M.A. 2nd"/>
            <person name="Thrash A."/>
            <person name="Conover J.L."/>
            <person name="Sanders W.S."/>
            <person name="Peterson D.G."/>
            <person name="Frelichowski J.E."/>
            <person name="Scheffler J.A."/>
            <person name="Scheffler B.E."/>
            <person name="Wendel J.F."/>
        </authorList>
    </citation>
    <scope>NUCLEOTIDE SEQUENCE [LARGE SCALE GENOMIC DNA]</scope>
    <source>
        <strain evidence="1">57</strain>
        <tissue evidence="1">Leaf</tissue>
    </source>
</reference>
<dbReference type="EMBL" id="JABFAB010000009">
    <property type="protein sequence ID" value="MBA0658131.1"/>
    <property type="molecule type" value="Genomic_DNA"/>
</dbReference>